<evidence type="ECO:0000313" key="6">
    <source>
        <dbReference type="EMBL" id="ACC80776.1"/>
    </source>
</evidence>
<dbReference type="InterPro" id="IPR012171">
    <property type="entry name" value="Fatty_acid_desaturase"/>
</dbReference>
<dbReference type="GO" id="GO:0016020">
    <property type="term" value="C:membrane"/>
    <property type="evidence" value="ECO:0007669"/>
    <property type="project" value="TreeGrafter"/>
</dbReference>
<protein>
    <submittedName>
        <fullName evidence="6">Fatty acid desaturase</fullName>
    </submittedName>
</protein>
<dbReference type="GO" id="GO:0016717">
    <property type="term" value="F:oxidoreductase activity, acting on paired donors, with oxidation of a pair of donors resulting in the reduction of molecular oxygen to two molecules of water"/>
    <property type="evidence" value="ECO:0007669"/>
    <property type="project" value="TreeGrafter"/>
</dbReference>
<reference evidence="7" key="1">
    <citation type="submission" date="2008-04" db="EMBL/GenBank/DDBJ databases">
        <title>Complete sequence of chromosome of Nostoc punctiforme ATCC 29133.</title>
        <authorList>
            <consortium name="US DOE Joint Genome Institute"/>
            <person name="Copeland A."/>
            <person name="Lucas S."/>
            <person name="Lapidus A."/>
            <person name="Glavina del Rio T."/>
            <person name="Dalin E."/>
            <person name="Tice H."/>
            <person name="Pitluck S."/>
            <person name="Chain P."/>
            <person name="Malfatti S."/>
            <person name="Shin M."/>
            <person name="Vergez L."/>
            <person name="Schmutz J."/>
            <person name="Larimer F."/>
            <person name="Land M."/>
            <person name="Hauser L."/>
            <person name="Kyrpides N."/>
            <person name="Kim E."/>
            <person name="Meeks J.C."/>
            <person name="Elhai J."/>
            <person name="Campbell E.L."/>
            <person name="Thiel T."/>
            <person name="Longmire J."/>
            <person name="Potts M."/>
            <person name="Atlas R."/>
        </authorList>
    </citation>
    <scope>NUCLEOTIDE SEQUENCE [LARGE SCALE GENOMIC DNA]</scope>
    <source>
        <strain evidence="7">ATCC 29133 / PCC 73102</strain>
    </source>
</reference>
<dbReference type="EMBL" id="CP001037">
    <property type="protein sequence ID" value="ACC80776.1"/>
    <property type="molecule type" value="Genomic_DNA"/>
</dbReference>
<dbReference type="eggNOG" id="COG3239">
    <property type="taxonomic scope" value="Bacteria"/>
</dbReference>
<dbReference type="PANTHER" id="PTHR19353">
    <property type="entry name" value="FATTY ACID DESATURASE 2"/>
    <property type="match status" value="1"/>
</dbReference>
<feature type="domain" description="Fatty acid desaturase" evidence="5">
    <location>
        <begin position="49"/>
        <end position="300"/>
    </location>
</feature>
<keyword evidence="7" id="KW-1185">Reference proteome</keyword>
<dbReference type="AlphaFoldDB" id="B2J676"/>
<dbReference type="GO" id="GO:0008610">
    <property type="term" value="P:lipid biosynthetic process"/>
    <property type="evidence" value="ECO:0007669"/>
    <property type="project" value="UniProtKB-ARBA"/>
</dbReference>
<comment type="similarity">
    <text evidence="2">Belongs to the fatty acid desaturase type 2 family.</text>
</comment>
<keyword evidence="4" id="KW-1133">Transmembrane helix</keyword>
<evidence type="ECO:0000256" key="2">
    <source>
        <dbReference type="ARBA" id="ARBA00008749"/>
    </source>
</evidence>
<organism evidence="6 7">
    <name type="scientific">Nostoc punctiforme (strain ATCC 29133 / PCC 73102)</name>
    <dbReference type="NCBI Taxonomy" id="63737"/>
    <lineage>
        <taxon>Bacteria</taxon>
        <taxon>Bacillati</taxon>
        <taxon>Cyanobacteriota</taxon>
        <taxon>Cyanophyceae</taxon>
        <taxon>Nostocales</taxon>
        <taxon>Nostocaceae</taxon>
        <taxon>Nostoc</taxon>
    </lineage>
</organism>
<evidence type="ECO:0000256" key="4">
    <source>
        <dbReference type="SAM" id="Phobius"/>
    </source>
</evidence>
<dbReference type="OrthoDB" id="9792534at2"/>
<keyword evidence="4" id="KW-0472">Membrane</keyword>
<dbReference type="InterPro" id="IPR005804">
    <property type="entry name" value="FA_desaturase_dom"/>
</dbReference>
<dbReference type="PANTHER" id="PTHR19353:SF19">
    <property type="entry name" value="DELTA(5) FATTY ACID DESATURASE C-RELATED"/>
    <property type="match status" value="1"/>
</dbReference>
<dbReference type="Pfam" id="PF00487">
    <property type="entry name" value="FA_desaturase"/>
    <property type="match status" value="1"/>
</dbReference>
<feature type="transmembrane region" description="Helical" evidence="4">
    <location>
        <begin position="193"/>
        <end position="217"/>
    </location>
</feature>
<dbReference type="KEGG" id="npu:Npun_R2172"/>
<sequence>MELHLIRNKVRESLSSDVFQLQPMRGIVAILLIPVVIVFSWLIIHYSPPWYLCLLISIIIGQIYFIWDLIGHEALHGSIFQSSFGQYFLGYLGYTSFLISPLTWKFWHCQCHHGYTNFAERDPDFVGTIETFSKSPITRLRAMLNPGIQHWMSYIGFFCGLTLQGQYVLWVYEKDSDLARKFGFNRLRAKIETILMILFWSFLGVMIGFQASLYIIIMPMAIANFSHVTYIVTQHFLRPTNSDVNNPLQNTISVTTHPIIDFIHLNGGYHVEHHLFPSMSPKFAPLVSQVLRQHFADEYVLIPYLKVLLSAIKTPRIYFDSETLINPSSGEKTQISDIIVWMTQK</sequence>
<dbReference type="STRING" id="63737.Npun_R2172"/>
<keyword evidence="4" id="KW-0812">Transmembrane</keyword>
<evidence type="ECO:0000313" key="7">
    <source>
        <dbReference type="Proteomes" id="UP000001191"/>
    </source>
</evidence>
<evidence type="ECO:0000259" key="5">
    <source>
        <dbReference type="Pfam" id="PF00487"/>
    </source>
</evidence>
<dbReference type="HOGENOM" id="CLU_048283_0_0_3"/>
<evidence type="ECO:0000256" key="1">
    <source>
        <dbReference type="ARBA" id="ARBA00001954"/>
    </source>
</evidence>
<reference evidence="6 7" key="2">
    <citation type="journal article" date="2013" name="Plant Physiol.">
        <title>A Nostoc punctiforme Sugar Transporter Necessary to Establish a Cyanobacterium-Plant Symbiosis.</title>
        <authorList>
            <person name="Ekman M."/>
            <person name="Picossi S."/>
            <person name="Campbell E.L."/>
            <person name="Meeks J.C."/>
            <person name="Flores E."/>
        </authorList>
    </citation>
    <scope>NUCLEOTIDE SEQUENCE [LARGE SCALE GENOMIC DNA]</scope>
    <source>
        <strain evidence="7">ATCC 29133 / PCC 73102</strain>
    </source>
</reference>
<dbReference type="PhylomeDB" id="B2J676"/>
<feature type="transmembrane region" description="Helical" evidence="4">
    <location>
        <begin position="88"/>
        <end position="107"/>
    </location>
</feature>
<dbReference type="RefSeq" id="WP_012408777.1">
    <property type="nucleotide sequence ID" value="NC_010628.1"/>
</dbReference>
<gene>
    <name evidence="6" type="ordered locus">Npun_R2172</name>
</gene>
<feature type="transmembrane region" description="Helical" evidence="4">
    <location>
        <begin position="21"/>
        <end position="43"/>
    </location>
</feature>
<name>B2J676_NOSP7</name>
<feature type="transmembrane region" description="Helical" evidence="4">
    <location>
        <begin position="49"/>
        <end position="67"/>
    </location>
</feature>
<keyword evidence="3" id="KW-0408">Iron</keyword>
<evidence type="ECO:0000256" key="3">
    <source>
        <dbReference type="ARBA" id="ARBA00023004"/>
    </source>
</evidence>
<dbReference type="EnsemblBacteria" id="ACC80776">
    <property type="protein sequence ID" value="ACC80776"/>
    <property type="gene ID" value="Npun_R2172"/>
</dbReference>
<feature type="transmembrane region" description="Helical" evidence="4">
    <location>
        <begin position="151"/>
        <end position="172"/>
    </location>
</feature>
<accession>B2J676</accession>
<comment type="cofactor">
    <cofactor evidence="1">
        <name>Fe(2+)</name>
        <dbReference type="ChEBI" id="CHEBI:29033"/>
    </cofactor>
</comment>
<dbReference type="Proteomes" id="UP000001191">
    <property type="component" value="Chromosome"/>
</dbReference>
<proteinExistence type="inferred from homology"/>